<reference evidence="2" key="2">
    <citation type="submission" date="2023-05" db="EMBL/GenBank/DDBJ databases">
        <authorList>
            <consortium name="Lawrence Berkeley National Laboratory"/>
            <person name="Steindorff A."/>
            <person name="Hensen N."/>
            <person name="Bonometti L."/>
            <person name="Westerberg I."/>
            <person name="Brannstrom I.O."/>
            <person name="Guillou S."/>
            <person name="Cros-Aarteil S."/>
            <person name="Calhoun S."/>
            <person name="Haridas S."/>
            <person name="Kuo A."/>
            <person name="Mondo S."/>
            <person name="Pangilinan J."/>
            <person name="Riley R."/>
            <person name="Labutti K."/>
            <person name="Andreopoulos B."/>
            <person name="Lipzen A."/>
            <person name="Chen C."/>
            <person name="Yanf M."/>
            <person name="Daum C."/>
            <person name="Ng V."/>
            <person name="Clum A."/>
            <person name="Ohm R."/>
            <person name="Martin F."/>
            <person name="Silar P."/>
            <person name="Natvig D."/>
            <person name="Lalanne C."/>
            <person name="Gautier V."/>
            <person name="Ament-Velasquez S.L."/>
            <person name="Kruys A."/>
            <person name="Hutchinson M.I."/>
            <person name="Powell A.J."/>
            <person name="Barry K."/>
            <person name="Miller A.N."/>
            <person name="Grigoriev I.V."/>
            <person name="Debuchy R."/>
            <person name="Gladieux P."/>
            <person name="Thoren M.H."/>
            <person name="Johannesson H."/>
        </authorList>
    </citation>
    <scope>NUCLEOTIDE SEQUENCE</scope>
    <source>
        <strain evidence="2">PSN309</strain>
    </source>
</reference>
<organism evidence="2 3">
    <name type="scientific">Podospora australis</name>
    <dbReference type="NCBI Taxonomy" id="1536484"/>
    <lineage>
        <taxon>Eukaryota</taxon>
        <taxon>Fungi</taxon>
        <taxon>Dikarya</taxon>
        <taxon>Ascomycota</taxon>
        <taxon>Pezizomycotina</taxon>
        <taxon>Sordariomycetes</taxon>
        <taxon>Sordariomycetidae</taxon>
        <taxon>Sordariales</taxon>
        <taxon>Podosporaceae</taxon>
        <taxon>Podospora</taxon>
    </lineage>
</organism>
<comment type="caution">
    <text evidence="2">The sequence shown here is derived from an EMBL/GenBank/DDBJ whole genome shotgun (WGS) entry which is preliminary data.</text>
</comment>
<protein>
    <submittedName>
        <fullName evidence="2">Uncharacterized protein</fullName>
    </submittedName>
</protein>
<feature type="compositionally biased region" description="Low complexity" evidence="1">
    <location>
        <begin position="230"/>
        <end position="240"/>
    </location>
</feature>
<accession>A0AAN6X2W5</accession>
<feature type="compositionally biased region" description="Polar residues" evidence="1">
    <location>
        <begin position="289"/>
        <end position="298"/>
    </location>
</feature>
<feature type="region of interest" description="Disordered" evidence="1">
    <location>
        <begin position="205"/>
        <end position="300"/>
    </location>
</feature>
<sequence>MPRQQRAPRRSFTTGNDADFPRVPTVTRTEDENKERAYIAASRRTDRSLDDRIKSAQKASEIHKARTGKALKITREAVEKELMFEEEDDAPRTYAAGYPYTDALGISTARHEQVNREFEQTFGHLVRFQSWPVPGSYTAQGHPWPQATVDSIPQHQYTMGYHTQVPASMPQFAQPGLGAVSQPLPISPMELTEPYRSPVSLLIRPSNTEDSQSSTVTIGPAPITPISNTPSHPYGSSQSPSPGPDTTKRQKRKSMLIDADSLPSDADANRAIKRRPSAAEDAVPVLSYSPDTTKSTPEFPNIPFQRESSFSGAVDPGLADSVTPLPSHELFNLHLLGGEMGGAEYAEHYSPVDWNQNAFDFPIYDSKQGSSTVRQESIYPSPDSVDSGWDDLVSLDDLPVAPETEPCAA</sequence>
<dbReference type="EMBL" id="MU864355">
    <property type="protein sequence ID" value="KAK4192241.1"/>
    <property type="molecule type" value="Genomic_DNA"/>
</dbReference>
<feature type="region of interest" description="Disordered" evidence="1">
    <location>
        <begin position="1"/>
        <end position="32"/>
    </location>
</feature>
<evidence type="ECO:0000313" key="2">
    <source>
        <dbReference type="EMBL" id="KAK4192241.1"/>
    </source>
</evidence>
<feature type="compositionally biased region" description="Polar residues" evidence="1">
    <location>
        <begin position="205"/>
        <end position="217"/>
    </location>
</feature>
<dbReference type="AlphaFoldDB" id="A0AAN6X2W5"/>
<gene>
    <name evidence="2" type="ORF">QBC35DRAFT_244520</name>
</gene>
<reference evidence="2" key="1">
    <citation type="journal article" date="2023" name="Mol. Phylogenet. Evol.">
        <title>Genome-scale phylogeny and comparative genomics of the fungal order Sordariales.</title>
        <authorList>
            <person name="Hensen N."/>
            <person name="Bonometti L."/>
            <person name="Westerberg I."/>
            <person name="Brannstrom I.O."/>
            <person name="Guillou S."/>
            <person name="Cros-Aarteil S."/>
            <person name="Calhoun S."/>
            <person name="Haridas S."/>
            <person name="Kuo A."/>
            <person name="Mondo S."/>
            <person name="Pangilinan J."/>
            <person name="Riley R."/>
            <person name="LaButti K."/>
            <person name="Andreopoulos B."/>
            <person name="Lipzen A."/>
            <person name="Chen C."/>
            <person name="Yan M."/>
            <person name="Daum C."/>
            <person name="Ng V."/>
            <person name="Clum A."/>
            <person name="Steindorff A."/>
            <person name="Ohm R.A."/>
            <person name="Martin F."/>
            <person name="Silar P."/>
            <person name="Natvig D.O."/>
            <person name="Lalanne C."/>
            <person name="Gautier V."/>
            <person name="Ament-Velasquez S.L."/>
            <person name="Kruys A."/>
            <person name="Hutchinson M.I."/>
            <person name="Powell A.J."/>
            <person name="Barry K."/>
            <person name="Miller A.N."/>
            <person name="Grigoriev I.V."/>
            <person name="Debuchy R."/>
            <person name="Gladieux P."/>
            <person name="Hiltunen Thoren M."/>
            <person name="Johannesson H."/>
        </authorList>
    </citation>
    <scope>NUCLEOTIDE SEQUENCE</scope>
    <source>
        <strain evidence="2">PSN309</strain>
    </source>
</reference>
<feature type="region of interest" description="Disordered" evidence="1">
    <location>
        <begin position="370"/>
        <end position="394"/>
    </location>
</feature>
<proteinExistence type="predicted"/>
<evidence type="ECO:0000256" key="1">
    <source>
        <dbReference type="SAM" id="MobiDB-lite"/>
    </source>
</evidence>
<name>A0AAN6X2W5_9PEZI</name>
<dbReference type="Proteomes" id="UP001302126">
    <property type="component" value="Unassembled WGS sequence"/>
</dbReference>
<evidence type="ECO:0000313" key="3">
    <source>
        <dbReference type="Proteomes" id="UP001302126"/>
    </source>
</evidence>
<keyword evidence="3" id="KW-1185">Reference proteome</keyword>